<dbReference type="Proteomes" id="UP000672602">
    <property type="component" value="Unassembled WGS sequence"/>
</dbReference>
<keyword evidence="8" id="KW-1185">Reference proteome</keyword>
<feature type="transmembrane region" description="Helical" evidence="6">
    <location>
        <begin position="31"/>
        <end position="50"/>
    </location>
</feature>
<name>A0A8J7S2D0_9PROT</name>
<feature type="transmembrane region" description="Helical" evidence="6">
    <location>
        <begin position="236"/>
        <end position="253"/>
    </location>
</feature>
<reference evidence="7" key="1">
    <citation type="submission" date="2021-04" db="EMBL/GenBank/DDBJ databases">
        <authorList>
            <person name="Zhang D.-C."/>
        </authorList>
    </citation>
    <scope>NUCLEOTIDE SEQUENCE</scope>
    <source>
        <strain evidence="7">CGMCC 1.15697</strain>
    </source>
</reference>
<evidence type="ECO:0000256" key="4">
    <source>
        <dbReference type="ARBA" id="ARBA00022989"/>
    </source>
</evidence>
<keyword evidence="3 6" id="KW-0812">Transmembrane</keyword>
<keyword evidence="4 6" id="KW-1133">Transmembrane helix</keyword>
<accession>A0A8J7S2D0</accession>
<gene>
    <name evidence="7" type="ORF">KAJ83_16210</name>
</gene>
<evidence type="ECO:0000313" key="7">
    <source>
        <dbReference type="EMBL" id="MBP5858565.1"/>
    </source>
</evidence>
<dbReference type="CDD" id="cd06581">
    <property type="entry name" value="TM_PBP1_LivM_like"/>
    <property type="match status" value="1"/>
</dbReference>
<feature type="transmembrane region" description="Helical" evidence="6">
    <location>
        <begin position="133"/>
        <end position="150"/>
    </location>
</feature>
<evidence type="ECO:0000256" key="5">
    <source>
        <dbReference type="ARBA" id="ARBA00023136"/>
    </source>
</evidence>
<dbReference type="InterPro" id="IPR043428">
    <property type="entry name" value="LivM-like"/>
</dbReference>
<dbReference type="AlphaFoldDB" id="A0A8J7S2D0"/>
<dbReference type="PANTHER" id="PTHR30482:SF10">
    <property type="entry name" value="HIGH-AFFINITY BRANCHED-CHAIN AMINO ACID TRANSPORT PROTEIN BRAE"/>
    <property type="match status" value="1"/>
</dbReference>
<evidence type="ECO:0000256" key="6">
    <source>
        <dbReference type="SAM" id="Phobius"/>
    </source>
</evidence>
<evidence type="ECO:0000256" key="1">
    <source>
        <dbReference type="ARBA" id="ARBA00004651"/>
    </source>
</evidence>
<protein>
    <submittedName>
        <fullName evidence="7">Branched-chain amino acid ABC transporter permease</fullName>
    </submittedName>
</protein>
<comment type="subcellular location">
    <subcellularLocation>
        <location evidence="1">Cell membrane</location>
        <topology evidence="1">Multi-pass membrane protein</topology>
    </subcellularLocation>
</comment>
<dbReference type="RefSeq" id="WP_210683157.1">
    <property type="nucleotide sequence ID" value="NZ_JAGMWN010000009.1"/>
</dbReference>
<keyword evidence="2" id="KW-1003">Cell membrane</keyword>
<feature type="transmembrane region" description="Helical" evidence="6">
    <location>
        <begin position="186"/>
        <end position="207"/>
    </location>
</feature>
<feature type="transmembrane region" description="Helical" evidence="6">
    <location>
        <begin position="57"/>
        <end position="78"/>
    </location>
</feature>
<proteinExistence type="predicted"/>
<evidence type="ECO:0000256" key="3">
    <source>
        <dbReference type="ARBA" id="ARBA00022692"/>
    </source>
</evidence>
<keyword evidence="5 6" id="KW-0472">Membrane</keyword>
<sequence>MIAYLVTIATLVSIAVLIAMALNVQWGMCGMVNFGLAGFVALGAYTTAILTLAGWPALFAVAASVVVCAVMGGLLSLISMRLSEDYLAIVTLGFGEIVRLVTLNEGWLTGGALGLPGIPRPLVETIGSENYETAFLAGAVLIVAIVYFGLERLTRSPVGAALRAVRDDDLVASSLGRNVLLLRVKAFALGGGITAIAGSLQAFQFSYIDPSQFTAIMTAYAFMAVIAGGRGSHRGLILGACSIMFLLEASRFLKDVIEVLDNAQIAAIRLILIGAGLILLLIFRPQGLMREYRLSAPRATAATAPPPTGKE</sequence>
<organism evidence="7 8">
    <name type="scientific">Marivibrio halodurans</name>
    <dbReference type="NCBI Taxonomy" id="2039722"/>
    <lineage>
        <taxon>Bacteria</taxon>
        <taxon>Pseudomonadati</taxon>
        <taxon>Pseudomonadota</taxon>
        <taxon>Alphaproteobacteria</taxon>
        <taxon>Rhodospirillales</taxon>
        <taxon>Rhodospirillaceae</taxon>
        <taxon>Marivibrio</taxon>
    </lineage>
</organism>
<evidence type="ECO:0000256" key="2">
    <source>
        <dbReference type="ARBA" id="ARBA00022475"/>
    </source>
</evidence>
<dbReference type="PANTHER" id="PTHR30482">
    <property type="entry name" value="HIGH-AFFINITY BRANCHED-CHAIN AMINO ACID TRANSPORT SYSTEM PERMEASE"/>
    <property type="match status" value="1"/>
</dbReference>
<dbReference type="Pfam" id="PF02653">
    <property type="entry name" value="BPD_transp_2"/>
    <property type="match status" value="1"/>
</dbReference>
<dbReference type="EMBL" id="JAGMWN010000009">
    <property type="protein sequence ID" value="MBP5858565.1"/>
    <property type="molecule type" value="Genomic_DNA"/>
</dbReference>
<dbReference type="InterPro" id="IPR001851">
    <property type="entry name" value="ABC_transp_permease"/>
</dbReference>
<comment type="caution">
    <text evidence="7">The sequence shown here is derived from an EMBL/GenBank/DDBJ whole genome shotgun (WGS) entry which is preliminary data.</text>
</comment>
<dbReference type="GO" id="GO:0015658">
    <property type="term" value="F:branched-chain amino acid transmembrane transporter activity"/>
    <property type="evidence" value="ECO:0007669"/>
    <property type="project" value="InterPro"/>
</dbReference>
<evidence type="ECO:0000313" key="8">
    <source>
        <dbReference type="Proteomes" id="UP000672602"/>
    </source>
</evidence>
<dbReference type="GO" id="GO:0005886">
    <property type="term" value="C:plasma membrane"/>
    <property type="evidence" value="ECO:0007669"/>
    <property type="project" value="UniProtKB-SubCell"/>
</dbReference>
<feature type="transmembrane region" description="Helical" evidence="6">
    <location>
        <begin position="213"/>
        <end position="229"/>
    </location>
</feature>
<feature type="transmembrane region" description="Helical" evidence="6">
    <location>
        <begin position="265"/>
        <end position="283"/>
    </location>
</feature>